<proteinExistence type="predicted"/>
<keyword evidence="2" id="KW-1185">Reference proteome</keyword>
<protein>
    <submittedName>
        <fullName evidence="1">Uncharacterized protein</fullName>
    </submittedName>
</protein>
<dbReference type="Proteomes" id="UP001066276">
    <property type="component" value="Chromosome 2_2"/>
</dbReference>
<dbReference type="EMBL" id="JANPWB010000004">
    <property type="protein sequence ID" value="KAJ1192986.1"/>
    <property type="molecule type" value="Genomic_DNA"/>
</dbReference>
<comment type="caution">
    <text evidence="1">The sequence shown here is derived from an EMBL/GenBank/DDBJ whole genome shotgun (WGS) entry which is preliminary data.</text>
</comment>
<reference evidence="1" key="1">
    <citation type="journal article" date="2022" name="bioRxiv">
        <title>Sequencing and chromosome-scale assembly of the giantPleurodeles waltlgenome.</title>
        <authorList>
            <person name="Brown T."/>
            <person name="Elewa A."/>
            <person name="Iarovenko S."/>
            <person name="Subramanian E."/>
            <person name="Araus A.J."/>
            <person name="Petzold A."/>
            <person name="Susuki M."/>
            <person name="Suzuki K.-i.T."/>
            <person name="Hayashi T."/>
            <person name="Toyoda A."/>
            <person name="Oliveira C."/>
            <person name="Osipova E."/>
            <person name="Leigh N.D."/>
            <person name="Simon A."/>
            <person name="Yun M.H."/>
        </authorList>
    </citation>
    <scope>NUCLEOTIDE SEQUENCE</scope>
    <source>
        <strain evidence="1">20211129_DDA</strain>
        <tissue evidence="1">Liver</tissue>
    </source>
</reference>
<name>A0AAV7UX64_PLEWA</name>
<organism evidence="1 2">
    <name type="scientific">Pleurodeles waltl</name>
    <name type="common">Iberian ribbed newt</name>
    <dbReference type="NCBI Taxonomy" id="8319"/>
    <lineage>
        <taxon>Eukaryota</taxon>
        <taxon>Metazoa</taxon>
        <taxon>Chordata</taxon>
        <taxon>Craniata</taxon>
        <taxon>Vertebrata</taxon>
        <taxon>Euteleostomi</taxon>
        <taxon>Amphibia</taxon>
        <taxon>Batrachia</taxon>
        <taxon>Caudata</taxon>
        <taxon>Salamandroidea</taxon>
        <taxon>Salamandridae</taxon>
        <taxon>Pleurodelinae</taxon>
        <taxon>Pleurodeles</taxon>
    </lineage>
</organism>
<evidence type="ECO:0000313" key="2">
    <source>
        <dbReference type="Proteomes" id="UP001066276"/>
    </source>
</evidence>
<sequence>MGPGLRAACMLDHVCDNGDGMGPGGHECNRQDGRSNTFSCEYFLCRSAPIKTRVYGVPSPRTLRTLQVYSRRSTHCQNLWEDLRRWAQKMAEGQLKMASQRGRGARQTLTCLMARILAELDGRLGASQQQQGGEYSALHYCLRLVGCYLGGGCGPVDAPRPGLTLQSRSYVGQGSDVKVLQPS</sequence>
<gene>
    <name evidence="1" type="ORF">NDU88_002292</name>
</gene>
<evidence type="ECO:0000313" key="1">
    <source>
        <dbReference type="EMBL" id="KAJ1192986.1"/>
    </source>
</evidence>
<accession>A0AAV7UX64</accession>
<dbReference type="AlphaFoldDB" id="A0AAV7UX64"/>